<dbReference type="PANTHER" id="PTHR17224:SF1">
    <property type="entry name" value="PEPTIDYL-TRNA HYDROLASE"/>
    <property type="match status" value="1"/>
</dbReference>
<dbReference type="GO" id="GO:0004045">
    <property type="term" value="F:peptidyl-tRNA hydrolase activity"/>
    <property type="evidence" value="ECO:0007669"/>
    <property type="project" value="InterPro"/>
</dbReference>
<dbReference type="SUPFAM" id="SSF53178">
    <property type="entry name" value="Peptidyl-tRNA hydrolase-like"/>
    <property type="match status" value="1"/>
</dbReference>
<feature type="non-terminal residue" evidence="4">
    <location>
        <position position="207"/>
    </location>
</feature>
<organism evidence="4 5">
    <name type="scientific">Perkinsus chesapeaki</name>
    <name type="common">Clam parasite</name>
    <name type="synonym">Perkinsus andrewsi</name>
    <dbReference type="NCBI Taxonomy" id="330153"/>
    <lineage>
        <taxon>Eukaryota</taxon>
        <taxon>Sar</taxon>
        <taxon>Alveolata</taxon>
        <taxon>Perkinsozoa</taxon>
        <taxon>Perkinsea</taxon>
        <taxon>Perkinsida</taxon>
        <taxon>Perkinsidae</taxon>
        <taxon>Perkinsus</taxon>
    </lineage>
</organism>
<sequence>EPSYYSRKRWLSDVCEIKGITFNSIVDLRGDDLIDRKSDRSKEATEKNGVWRPNLDSVSLVKPRTFMNRSGLAASPALADLKLKANDRNAVLVVCDDLTIPLGQLRMKPGGSSGGQNGLDSILKVTRTDDVARIRVGMGKRMIGGNLAKVKPSLALGKLNAEEQSLFHEVSKYTAQVIRVWLFRGFDIAANLANSLKLDRRYDNDDI</sequence>
<gene>
    <name evidence="4" type="ORF">FOL47_002945</name>
</gene>
<dbReference type="OrthoDB" id="1711136at2759"/>
<dbReference type="InterPro" id="IPR036416">
    <property type="entry name" value="Pept_tRNA_hydro_sf"/>
</dbReference>
<comment type="caution">
    <text evidence="4">The sequence shown here is derived from an EMBL/GenBank/DDBJ whole genome shotgun (WGS) entry which is preliminary data.</text>
</comment>
<dbReference type="InterPro" id="IPR001328">
    <property type="entry name" value="Pept_tRNA_hydro"/>
</dbReference>
<evidence type="ECO:0000256" key="2">
    <source>
        <dbReference type="ARBA" id="ARBA00022801"/>
    </source>
</evidence>
<keyword evidence="3" id="KW-0694">RNA-binding</keyword>
<keyword evidence="5" id="KW-1185">Reference proteome</keyword>
<protein>
    <recommendedName>
        <fullName evidence="6">Peptidyl-tRNA hydrolase</fullName>
    </recommendedName>
</protein>
<dbReference type="Proteomes" id="UP000591131">
    <property type="component" value="Unassembled WGS sequence"/>
</dbReference>
<proteinExistence type="predicted"/>
<dbReference type="PANTHER" id="PTHR17224">
    <property type="entry name" value="PEPTIDYL-TRNA HYDROLASE"/>
    <property type="match status" value="1"/>
</dbReference>
<evidence type="ECO:0000256" key="3">
    <source>
        <dbReference type="ARBA" id="ARBA00022884"/>
    </source>
</evidence>
<dbReference type="AlphaFoldDB" id="A0A7J6MC77"/>
<dbReference type="Gene3D" id="3.40.50.1470">
    <property type="entry name" value="Peptidyl-tRNA hydrolase"/>
    <property type="match status" value="1"/>
</dbReference>
<evidence type="ECO:0000256" key="1">
    <source>
        <dbReference type="ARBA" id="ARBA00022555"/>
    </source>
</evidence>
<evidence type="ECO:0008006" key="6">
    <source>
        <dbReference type="Google" id="ProtNLM"/>
    </source>
</evidence>
<accession>A0A7J6MC77</accession>
<dbReference type="EMBL" id="JAAPAO010000187">
    <property type="protein sequence ID" value="KAF4668611.1"/>
    <property type="molecule type" value="Genomic_DNA"/>
</dbReference>
<keyword evidence="1" id="KW-0820">tRNA-binding</keyword>
<evidence type="ECO:0000313" key="5">
    <source>
        <dbReference type="Proteomes" id="UP000591131"/>
    </source>
</evidence>
<reference evidence="4 5" key="1">
    <citation type="submission" date="2020-04" db="EMBL/GenBank/DDBJ databases">
        <title>Perkinsus chesapeaki whole genome sequence.</title>
        <authorList>
            <person name="Bogema D.R."/>
        </authorList>
    </citation>
    <scope>NUCLEOTIDE SEQUENCE [LARGE SCALE GENOMIC DNA]</scope>
    <source>
        <strain evidence="4">ATCC PRA-425</strain>
    </source>
</reference>
<evidence type="ECO:0000313" key="4">
    <source>
        <dbReference type="EMBL" id="KAF4668611.1"/>
    </source>
</evidence>
<dbReference type="Pfam" id="PF01195">
    <property type="entry name" value="Pept_tRNA_hydro"/>
    <property type="match status" value="1"/>
</dbReference>
<dbReference type="GO" id="GO:0000049">
    <property type="term" value="F:tRNA binding"/>
    <property type="evidence" value="ECO:0007669"/>
    <property type="project" value="UniProtKB-KW"/>
</dbReference>
<keyword evidence="2" id="KW-0378">Hydrolase</keyword>
<name>A0A7J6MC77_PERCH</name>